<sequence length="99" mass="11292">MNKPDWKQVLQQLNSDTEAPTTGLLQRLRGDETETASADSEDLKRLYERLGTPPAPQPESSNYVPGEGNNHRRRKHPRQVEINFLREALTGEIAFNDSY</sequence>
<name>A0A0U0ZTI5_9MYCO</name>
<feature type="compositionally biased region" description="Polar residues" evidence="1">
    <location>
        <begin position="13"/>
        <end position="24"/>
    </location>
</feature>
<evidence type="ECO:0000256" key="1">
    <source>
        <dbReference type="SAM" id="MobiDB-lite"/>
    </source>
</evidence>
<proteinExistence type="predicted"/>
<feature type="region of interest" description="Disordered" evidence="1">
    <location>
        <begin position="13"/>
        <end position="78"/>
    </location>
</feature>
<evidence type="ECO:0000313" key="3">
    <source>
        <dbReference type="Proteomes" id="UP000045782"/>
    </source>
</evidence>
<evidence type="ECO:0000313" key="2">
    <source>
        <dbReference type="EMBL" id="CPV67489.1"/>
    </source>
</evidence>
<dbReference type="RefSeq" id="WP_016892701.1">
    <property type="nucleotide sequence ID" value="NZ_CSWP01000010.1"/>
</dbReference>
<reference evidence="2 3" key="1">
    <citation type="submission" date="2015-03" db="EMBL/GenBank/DDBJ databases">
        <authorList>
            <person name="Murphy D."/>
        </authorList>
    </citation>
    <scope>NUCLEOTIDE SEQUENCE [LARGE SCALE GENOMIC DNA]</scope>
    <source>
        <strain evidence="2 3">PAP088</strain>
    </source>
</reference>
<accession>A0A0U0ZTI5</accession>
<dbReference type="AlphaFoldDB" id="A0A0U0ZTI5"/>
<dbReference type="Proteomes" id="UP000045782">
    <property type="component" value="Unassembled WGS sequence"/>
</dbReference>
<dbReference type="EMBL" id="CSWP01000010">
    <property type="protein sequence ID" value="CPV67489.1"/>
    <property type="molecule type" value="Genomic_DNA"/>
</dbReference>
<protein>
    <submittedName>
        <fullName evidence="2">Uncharacterized protein</fullName>
    </submittedName>
</protein>
<organism evidence="2 3">
    <name type="scientific">Mycobacteroides abscessus</name>
    <dbReference type="NCBI Taxonomy" id="36809"/>
    <lineage>
        <taxon>Bacteria</taxon>
        <taxon>Bacillati</taxon>
        <taxon>Actinomycetota</taxon>
        <taxon>Actinomycetes</taxon>
        <taxon>Mycobacteriales</taxon>
        <taxon>Mycobacteriaceae</taxon>
        <taxon>Mycobacteroides</taxon>
    </lineage>
</organism>
<gene>
    <name evidence="2" type="ORF">ERS075579_04199</name>
</gene>